<feature type="region of interest" description="Disordered" evidence="2">
    <location>
        <begin position="2180"/>
        <end position="2203"/>
    </location>
</feature>
<feature type="region of interest" description="Disordered" evidence="2">
    <location>
        <begin position="2111"/>
        <end position="2132"/>
    </location>
</feature>
<dbReference type="InterPro" id="IPR040401">
    <property type="entry name" value="CCDC162"/>
</dbReference>
<organism evidence="3 4">
    <name type="scientific">Boothiomyces macroporosus</name>
    <dbReference type="NCBI Taxonomy" id="261099"/>
    <lineage>
        <taxon>Eukaryota</taxon>
        <taxon>Fungi</taxon>
        <taxon>Fungi incertae sedis</taxon>
        <taxon>Chytridiomycota</taxon>
        <taxon>Chytridiomycota incertae sedis</taxon>
        <taxon>Chytridiomycetes</taxon>
        <taxon>Rhizophydiales</taxon>
        <taxon>Terramycetaceae</taxon>
        <taxon>Boothiomyces</taxon>
    </lineage>
</organism>
<dbReference type="PANTHER" id="PTHR33331:SF13">
    <property type="entry name" value="COILED-COIL DOMAIN CONTAINING 162"/>
    <property type="match status" value="1"/>
</dbReference>
<feature type="compositionally biased region" description="Polar residues" evidence="2">
    <location>
        <begin position="2264"/>
        <end position="2306"/>
    </location>
</feature>
<evidence type="ECO:0000313" key="3">
    <source>
        <dbReference type="EMBL" id="KAJ3252991.1"/>
    </source>
</evidence>
<accession>A0AAD5UE85</accession>
<evidence type="ECO:0000313" key="4">
    <source>
        <dbReference type="Proteomes" id="UP001210925"/>
    </source>
</evidence>
<evidence type="ECO:0000256" key="1">
    <source>
        <dbReference type="SAM" id="Coils"/>
    </source>
</evidence>
<feature type="region of interest" description="Disordered" evidence="2">
    <location>
        <begin position="1220"/>
        <end position="1241"/>
    </location>
</feature>
<feature type="region of interest" description="Disordered" evidence="2">
    <location>
        <begin position="1"/>
        <end position="22"/>
    </location>
</feature>
<feature type="coiled-coil region" evidence="1">
    <location>
        <begin position="1918"/>
        <end position="1964"/>
    </location>
</feature>
<name>A0AAD5UE85_9FUNG</name>
<keyword evidence="1" id="KW-0175">Coiled coil</keyword>
<evidence type="ECO:0000256" key="2">
    <source>
        <dbReference type="SAM" id="MobiDB-lite"/>
    </source>
</evidence>
<feature type="coiled-coil region" evidence="1">
    <location>
        <begin position="2044"/>
        <end position="2110"/>
    </location>
</feature>
<feature type="region of interest" description="Disordered" evidence="2">
    <location>
        <begin position="2250"/>
        <end position="2313"/>
    </location>
</feature>
<dbReference type="Proteomes" id="UP001210925">
    <property type="component" value="Unassembled WGS sequence"/>
</dbReference>
<dbReference type="EMBL" id="JADGKB010000123">
    <property type="protein sequence ID" value="KAJ3252991.1"/>
    <property type="molecule type" value="Genomic_DNA"/>
</dbReference>
<reference evidence="3" key="1">
    <citation type="submission" date="2020-05" db="EMBL/GenBank/DDBJ databases">
        <title>Phylogenomic resolution of chytrid fungi.</title>
        <authorList>
            <person name="Stajich J.E."/>
            <person name="Amses K."/>
            <person name="Simmons R."/>
            <person name="Seto K."/>
            <person name="Myers J."/>
            <person name="Bonds A."/>
            <person name="Quandt C.A."/>
            <person name="Barry K."/>
            <person name="Liu P."/>
            <person name="Grigoriev I."/>
            <person name="Longcore J.E."/>
            <person name="James T.Y."/>
        </authorList>
    </citation>
    <scope>NUCLEOTIDE SEQUENCE</scope>
    <source>
        <strain evidence="3">PLAUS21</strain>
    </source>
</reference>
<proteinExistence type="predicted"/>
<sequence>MEEESEKGETKEAPRVSTDIPDIYKEFADPEPLPVLDNQMEALLEDIKIILDGRTKEFQSPGDKRPKLPTIPPLTHFHNYKSDRKDLVESIIQIDAPVRKKNWSEAILKEIQTCWHVENLYEGERLIKILISFFKDRATEILMENNLLVSRWSRFCKTAFDANKYLGIFKRRQQHLRVEYSDAIHRLERLQSFVATEKHNKMENEMAENARRMREERDGLAVLKAYSKEETKQQKTVNEQPAKVGLLEQFGGNELEKSRYTLSDLAIYIRWLIRQNRQKAEMNIYNIKGKNVMHSDRIEFIKDYSLLTKIKPGQNLEENIVYYENCNAFIETPPVSPPRLEDFFVEFEILVNDWRIETPIGQEDGRPFAYEVDHKYMDAVYEQCMEFTMIPFDAVSSTNEPSDNDGIGNGIGGYGGSLGLDTSVISMATISGATNKSFSKNKINRLRRADWLELPPIIPDLDSSQAKHQRELSNLKDIDMELKLEYDILLLTDNDQISAYLKESAKRLWERAAAVPNCHPINTKISIIPQSRDHKTEEMPDIRHTRMFDFGLNIPKGDYEDLNEYILNEKKVAYGMILKHNEDTRKLEMEIANADPTNVFDTSIYVNPSLASVFAEHEVLGFLQLRYVKIRQFRSKILRQLNFFRSIEKRLVVDMKNIDHIACGLNGKDTTASVIADMSLKQEFFELKQNEDLVAEDIRVMHDNKIYITDKKGIHFIYDVALKDLEAFEDEMLKVLTQYINCPESVIDPMYLDELRFRTKNNRSDLPNITFRNPNLDRVQFMLEYYEAYHEYHYAKIQTINCYLEAFENTITVKKSKEIAQIIANILYSKPIFDFEAKNFHKSLITAKQSLLMHTRILEGAINQLSSSHREWVKRPPSGSHKVEGGKTELQPKYFSSLKIGLPDIPTVVMHHAGTMFGMTEIIPEIENITDIWKHFTISCDEADNLMGKINGGKRFKRTIAECCVLKLMLKYWAMMQDNQFRTPLMKRGTVLEPEDLFLNPYLPDAILKELYDPFDQTEEGNLKSLEIHLEPGTFFNDASFQADGIEILYRLLKVITLSTKINNNWMESENFRKIYESQLALIGGKKTNTYPRLTSLKFDFQGVLLKENNTNDEDREEDNEADAVETYIDNYDEGESNTLKFGPLAISEIDETIAAVENFGIDIIIASMKIDGMKKLKQILKIQATEKYWFQSAVETNNLIGLEVYKQILQNDKVDAKSVANSAGKERSENQKEDKGSDLQNLIPTNVNQKKVLRKIMLTEYAKEYKNITLADISDSEKDTRMKKYKSGLLDFYYNNLLQLTSLEAEKTEFARFCSDFKSFLEKLNYSTLIFAISPITKHSEYMNAGEISGEGKSALKQPAPTQGMIIHEAFGIERLAKLWYIPHTSEVLLDMMPSEKGHKGPIEFGTLVYRNNQVYVRSTRVYTLIRDIFGLVAVVSNILQGNKRYNAAGNQLLNLAADIREADYVVNAMTQIKRDFQAQGDNADYNRVLKGLLYRWQFWILKWKYLLAVSINCLSYRLLNSDAEKLEYQYRKTISAKVKLGCTIKTDMHYKPIKVSKWHLGFTQNLIPDIFLLSGLSEQAKILCDFRIAEMEEDLEEFNSLNQAESRDDVKQKLKIDHVTNQLRLLRFRKHYAMTIMGKLYPFTTEESRDAFFQKYKIKIAIPAIKLYHAAGSKGNYSTEFMLRESTLIGCMDDEFRPAFLGTEFNRIGKITYEKYQQSCLQTEIMRQFTQERFNEATAYFEHLTDERMGRLFRSSDNVTISSISGADELAFKISEEDYNIKSSIFNDFLNELFLASADFSVNAKAQKSGPPTKLEDAAALATNLFDDKRVFACKKTDLGQAIVNLAVNLNKWKSDRVIEQEKFYAALNTHLIEMFRNCERIILHQIQEKREFNMNFERDCRLQAYNMALDAYSAMASMEIELVELRKNKKVDEKRIRNRILDEYDSLIDELVREISVLRHRFHEYQISNFNDVMNIMSDSKKEQLMVMLKDDGLNQPLKNAITTILKHDEQLNDFREQNFELRMTVLKIRSMFTMKEQGMKSFYQAKLRKLSELNKETETKLWDSFRDGETRERALRKQLARIQKTKAALEVKNDLLQRQLVEEQGKIRVTEPQKARNPRSTESGKPKKVVEMESKLRRYEGINIERLIQELANKSALVEELLQEKKDREKLVAKNTPIGRRESKSPSRIPSAHSSKMTPTSGMHLLASAAEPLHLEFKNIKLERIEELEAENRALRRKLFLNGIPLPPESKKSLAHPPSYYSTTPTGRHSGGTTPNRSRPRTAVSQASASQVGILKNRNNSAGFPKLPEINVNQPQKSVVFDNIEQEGKYSFILGLDEHPVLTAQNL</sequence>
<keyword evidence="4" id="KW-1185">Reference proteome</keyword>
<dbReference type="PANTHER" id="PTHR33331">
    <property type="entry name" value="COILED-COIL DOMAIN-CONTAINING PROTEIN 162"/>
    <property type="match status" value="1"/>
</dbReference>
<feature type="compositionally biased region" description="Basic and acidic residues" evidence="2">
    <location>
        <begin position="1225"/>
        <end position="1238"/>
    </location>
</feature>
<gene>
    <name evidence="3" type="ORF">HK103_001044</name>
</gene>
<comment type="caution">
    <text evidence="3">The sequence shown here is derived from an EMBL/GenBank/DDBJ whole genome shotgun (WGS) entry which is preliminary data.</text>
</comment>
<feature type="compositionally biased region" description="Polar residues" evidence="2">
    <location>
        <begin position="2190"/>
        <end position="2203"/>
    </location>
</feature>
<protein>
    <submittedName>
        <fullName evidence="3">Uncharacterized protein</fullName>
    </submittedName>
</protein>